<keyword evidence="2" id="KW-0560">Oxidoreductase</keyword>
<dbReference type="InterPro" id="IPR029068">
    <property type="entry name" value="Glyas_Bleomycin-R_OHBP_Dase"/>
</dbReference>
<reference evidence="2 3" key="1">
    <citation type="submission" date="2024-09" db="EMBL/GenBank/DDBJ databases">
        <authorList>
            <person name="Sun Q."/>
            <person name="Mori K."/>
        </authorList>
    </citation>
    <scope>NUCLEOTIDE SEQUENCE [LARGE SCALE GENOMIC DNA]</scope>
    <source>
        <strain evidence="2 3">JCM 13503</strain>
    </source>
</reference>
<dbReference type="InterPro" id="IPR052537">
    <property type="entry name" value="Extradiol_RC_dioxygenase"/>
</dbReference>
<dbReference type="EMBL" id="JBHLYR010000032">
    <property type="protein sequence ID" value="MFB9992547.1"/>
    <property type="molecule type" value="Genomic_DNA"/>
</dbReference>
<accession>A0ABV6AYH6</accession>
<dbReference type="Pfam" id="PF00903">
    <property type="entry name" value="Glyoxalase"/>
    <property type="match status" value="2"/>
</dbReference>
<dbReference type="SUPFAM" id="SSF54593">
    <property type="entry name" value="Glyoxalase/Bleomycin resistance protein/Dihydroxybiphenyl dioxygenase"/>
    <property type="match status" value="1"/>
</dbReference>
<dbReference type="RefSeq" id="WP_380009663.1">
    <property type="nucleotide sequence ID" value="NZ_JBHLYR010000032.1"/>
</dbReference>
<keyword evidence="3" id="KW-1185">Reference proteome</keyword>
<organism evidence="2 3">
    <name type="scientific">Deinococcus oregonensis</name>
    <dbReference type="NCBI Taxonomy" id="1805970"/>
    <lineage>
        <taxon>Bacteria</taxon>
        <taxon>Thermotogati</taxon>
        <taxon>Deinococcota</taxon>
        <taxon>Deinococci</taxon>
        <taxon>Deinococcales</taxon>
        <taxon>Deinococcaceae</taxon>
        <taxon>Deinococcus</taxon>
    </lineage>
</organism>
<gene>
    <name evidence="2" type="ORF">ACFFLM_11275</name>
</gene>
<dbReference type="CDD" id="cd08347">
    <property type="entry name" value="PcpA_C_like"/>
    <property type="match status" value="1"/>
</dbReference>
<dbReference type="PROSITE" id="PS51819">
    <property type="entry name" value="VOC"/>
    <property type="match status" value="2"/>
</dbReference>
<feature type="domain" description="VOC" evidence="1">
    <location>
        <begin position="154"/>
        <end position="279"/>
    </location>
</feature>
<keyword evidence="2" id="KW-0223">Dioxygenase</keyword>
<protein>
    <submittedName>
        <fullName evidence="2">Ring-cleaving dioxygenase</fullName>
    </submittedName>
</protein>
<dbReference type="Proteomes" id="UP001589733">
    <property type="component" value="Unassembled WGS sequence"/>
</dbReference>
<dbReference type="PANTHER" id="PTHR36110:SF4">
    <property type="entry name" value="RING-CLEAVING DIOXYGENASE MHQA-RELATED"/>
    <property type="match status" value="1"/>
</dbReference>
<dbReference type="PANTHER" id="PTHR36110">
    <property type="entry name" value="RING-CLEAVING DIOXYGENASE MHQE-RELATED"/>
    <property type="match status" value="1"/>
</dbReference>
<evidence type="ECO:0000259" key="1">
    <source>
        <dbReference type="PROSITE" id="PS51819"/>
    </source>
</evidence>
<dbReference type="Gene3D" id="3.10.180.10">
    <property type="entry name" value="2,3-Dihydroxybiphenyl 1,2-Dioxygenase, domain 1"/>
    <property type="match status" value="2"/>
</dbReference>
<proteinExistence type="predicted"/>
<name>A0ABV6AYH6_9DEIO</name>
<feature type="domain" description="VOC" evidence="1">
    <location>
        <begin position="11"/>
        <end position="134"/>
    </location>
</feature>
<dbReference type="InterPro" id="IPR037523">
    <property type="entry name" value="VOC_core"/>
</dbReference>
<sequence length="317" mass="34208">MTASIPLIPHGMHHVTAVTANAPANHAFYVGVLGMRMVKKTVNQDDPTAYHLFFADGAGNPGSDLTFFEWPVPPEEPGNRSISRTSLRVPEGSLSWWADSLAAQGIAVTHSQRASRASLDFTDPEGQRLSLIEGGPSGQTWAASVVPAEHQISGLGPSELTLPTLFPTDRVLTRVYGLTAAGTYPDPASTEHTVHVYQMGEGGPHAELHLRIRPDLAPARPGAGGVHHLALRVHDNQYHDWNAKMGSLGLRTSGEVDRHWFHSIYYREPQGILIELATDGPGFGVDEDADKLGEKLVLAPFLEPKRAQIEAGLKPVG</sequence>
<evidence type="ECO:0000313" key="3">
    <source>
        <dbReference type="Proteomes" id="UP001589733"/>
    </source>
</evidence>
<dbReference type="InterPro" id="IPR004360">
    <property type="entry name" value="Glyas_Fos-R_dOase_dom"/>
</dbReference>
<dbReference type="GO" id="GO:0051213">
    <property type="term" value="F:dioxygenase activity"/>
    <property type="evidence" value="ECO:0007669"/>
    <property type="project" value="UniProtKB-KW"/>
</dbReference>
<comment type="caution">
    <text evidence="2">The sequence shown here is derived from an EMBL/GenBank/DDBJ whole genome shotgun (WGS) entry which is preliminary data.</text>
</comment>
<evidence type="ECO:0000313" key="2">
    <source>
        <dbReference type="EMBL" id="MFB9992547.1"/>
    </source>
</evidence>